<evidence type="ECO:0000256" key="7">
    <source>
        <dbReference type="ARBA" id="ARBA00023136"/>
    </source>
</evidence>
<dbReference type="InterPro" id="IPR033479">
    <property type="entry name" value="dCache_1"/>
</dbReference>
<evidence type="ECO:0000313" key="16">
    <source>
        <dbReference type="Proteomes" id="UP000199636"/>
    </source>
</evidence>
<dbReference type="EMBL" id="FNDS01000017">
    <property type="protein sequence ID" value="SDI72108.1"/>
    <property type="molecule type" value="Genomic_DNA"/>
</dbReference>
<keyword evidence="8 10" id="KW-0807">Transducer</keyword>
<reference evidence="16" key="1">
    <citation type="submission" date="2016-10" db="EMBL/GenBank/DDBJ databases">
        <authorList>
            <person name="Varghese N."/>
            <person name="Submissions S."/>
        </authorList>
    </citation>
    <scope>NUCLEOTIDE SEQUENCE [LARGE SCALE GENOMIC DNA]</scope>
    <source>
        <strain evidence="16">CCM 7469</strain>
    </source>
</reference>
<evidence type="ECO:0000259" key="13">
    <source>
        <dbReference type="PROSITE" id="PS50111"/>
    </source>
</evidence>
<dbReference type="PROSITE" id="PS50111">
    <property type="entry name" value="CHEMOTAXIS_TRANSDUC_2"/>
    <property type="match status" value="1"/>
</dbReference>
<dbReference type="PANTHER" id="PTHR32089:SF119">
    <property type="entry name" value="METHYL-ACCEPTING CHEMOTAXIS PROTEIN CTPL"/>
    <property type="match status" value="1"/>
</dbReference>
<keyword evidence="6 11" id="KW-1133">Transmembrane helix</keyword>
<gene>
    <name evidence="15" type="ORF">SAMN05216272_11775</name>
</gene>
<dbReference type="GO" id="GO:0005886">
    <property type="term" value="C:plasma membrane"/>
    <property type="evidence" value="ECO:0007669"/>
    <property type="project" value="UniProtKB-SubCell"/>
</dbReference>
<keyword evidence="4" id="KW-0145">Chemotaxis</keyword>
<dbReference type="Pfam" id="PF00015">
    <property type="entry name" value="MCPsignal"/>
    <property type="match status" value="1"/>
</dbReference>
<feature type="domain" description="Methyl-accepting transducer" evidence="13">
    <location>
        <begin position="376"/>
        <end position="612"/>
    </location>
</feature>
<dbReference type="SMART" id="SM00304">
    <property type="entry name" value="HAMP"/>
    <property type="match status" value="1"/>
</dbReference>
<dbReference type="PROSITE" id="PS50885">
    <property type="entry name" value="HAMP"/>
    <property type="match status" value="1"/>
</dbReference>
<dbReference type="Proteomes" id="UP000199636">
    <property type="component" value="Unassembled WGS sequence"/>
</dbReference>
<organism evidence="15 16">
    <name type="scientific">Pseudomonas panipatensis</name>
    <dbReference type="NCBI Taxonomy" id="428992"/>
    <lineage>
        <taxon>Bacteria</taxon>
        <taxon>Pseudomonadati</taxon>
        <taxon>Pseudomonadota</taxon>
        <taxon>Gammaproteobacteria</taxon>
        <taxon>Pseudomonadales</taxon>
        <taxon>Pseudomonadaceae</taxon>
        <taxon>Pseudomonas</taxon>
    </lineage>
</organism>
<keyword evidence="3" id="KW-0488">Methylation</keyword>
<dbReference type="Pfam" id="PF02743">
    <property type="entry name" value="dCache_1"/>
    <property type="match status" value="1"/>
</dbReference>
<dbReference type="SUPFAM" id="SSF58104">
    <property type="entry name" value="Methyl-accepting chemotaxis protein (MCP) signaling domain"/>
    <property type="match status" value="1"/>
</dbReference>
<sequence>MNIKYKLTLAFAAIASLPAMAVAVLVILQVREDARSAFLDSSGREIRQVDNAMQLFFEGIRQNVEFLAAHPLLQNIDGNLKRYLNGELARQPEGPQEQALFQLFAGMAKSHPAYAYVSVGTSEGGYLFWPGDPKLSDYDPRSRPWYQRAMANPGQTLRTEAYYWPGDDVVLVSSVRSFANRLGAQGGVVNIDVSLKQLTDMVRQIKLGESGYLMLMERNGTVLVDPNDPQHNFKALAALGDGYAALANAGSGLQRVTLGGERYMANVYASKALGWQFIGLIRESEVMAGATRLTWLIALVAAVAALLFALAGAWFAELIAAPIRAVASGLEDIAQGEGDLTRSLQVRGRDETARLAGWFNQFLGSIRQLIQRIGQAAGQIHSSASGSSNVSRDMAEAAARQREAVEMVSTAFHEMVMTANEVARSCSQAAQSADNGQRQAHAGQGQIEGAVASVNSLCQEIEQSATAMQQLQRDSNDIQSILGTISAIAEQTNLLALNAAIEAARAGEQGRGFAVVADEVRALAKRTADSTGEIDALLGNLARRTQEMGRQMHASLEVSQQTVLSIGQARDSFEQIRESVDVIRDMNTQIATAAEEQHQVAEDINRHIAQIQQDAQLVEALASSSSGEASTLNGLSEELNHLVMRFRT</sequence>
<keyword evidence="2" id="KW-1003">Cell membrane</keyword>
<dbReference type="SUPFAM" id="SSF103190">
    <property type="entry name" value="Sensory domain-like"/>
    <property type="match status" value="1"/>
</dbReference>
<dbReference type="InterPro" id="IPR003660">
    <property type="entry name" value="HAMP_dom"/>
</dbReference>
<evidence type="ECO:0000256" key="2">
    <source>
        <dbReference type="ARBA" id="ARBA00022475"/>
    </source>
</evidence>
<keyword evidence="16" id="KW-1185">Reference proteome</keyword>
<name>A0A1G8MVQ3_9PSED</name>
<evidence type="ECO:0000256" key="1">
    <source>
        <dbReference type="ARBA" id="ARBA00004651"/>
    </source>
</evidence>
<feature type="chain" id="PRO_5011615071" evidence="12">
    <location>
        <begin position="22"/>
        <end position="648"/>
    </location>
</feature>
<evidence type="ECO:0000256" key="11">
    <source>
        <dbReference type="SAM" id="Phobius"/>
    </source>
</evidence>
<dbReference type="PANTHER" id="PTHR32089">
    <property type="entry name" value="METHYL-ACCEPTING CHEMOTAXIS PROTEIN MCPB"/>
    <property type="match status" value="1"/>
</dbReference>
<dbReference type="OrthoDB" id="9760371at2"/>
<keyword evidence="5 11" id="KW-0812">Transmembrane</keyword>
<comment type="subcellular location">
    <subcellularLocation>
        <location evidence="1">Cell membrane</location>
        <topology evidence="1">Multi-pass membrane protein</topology>
    </subcellularLocation>
</comment>
<dbReference type="CDD" id="cd11386">
    <property type="entry name" value="MCP_signal"/>
    <property type="match status" value="1"/>
</dbReference>
<dbReference type="SMART" id="SM00283">
    <property type="entry name" value="MA"/>
    <property type="match status" value="1"/>
</dbReference>
<evidence type="ECO:0000256" key="10">
    <source>
        <dbReference type="PROSITE-ProRule" id="PRU00284"/>
    </source>
</evidence>
<keyword evidence="12" id="KW-0732">Signal</keyword>
<evidence type="ECO:0000313" key="15">
    <source>
        <dbReference type="EMBL" id="SDI72108.1"/>
    </source>
</evidence>
<evidence type="ECO:0000256" key="5">
    <source>
        <dbReference type="ARBA" id="ARBA00022692"/>
    </source>
</evidence>
<feature type="transmembrane region" description="Helical" evidence="11">
    <location>
        <begin position="293"/>
        <end position="316"/>
    </location>
</feature>
<dbReference type="STRING" id="428992.SAMN05216272_11775"/>
<evidence type="ECO:0000256" key="9">
    <source>
        <dbReference type="ARBA" id="ARBA00029447"/>
    </source>
</evidence>
<comment type="similarity">
    <text evidence="9">Belongs to the methyl-accepting chemotaxis (MCP) protein family.</text>
</comment>
<keyword evidence="7 11" id="KW-0472">Membrane</keyword>
<dbReference type="FunFam" id="1.10.287.950:FF:000001">
    <property type="entry name" value="Methyl-accepting chemotaxis sensory transducer"/>
    <property type="match status" value="1"/>
</dbReference>
<dbReference type="GO" id="GO:0006935">
    <property type="term" value="P:chemotaxis"/>
    <property type="evidence" value="ECO:0007669"/>
    <property type="project" value="UniProtKB-KW"/>
</dbReference>
<evidence type="ECO:0000259" key="14">
    <source>
        <dbReference type="PROSITE" id="PS50885"/>
    </source>
</evidence>
<feature type="domain" description="HAMP" evidence="14">
    <location>
        <begin position="317"/>
        <end position="371"/>
    </location>
</feature>
<evidence type="ECO:0000256" key="4">
    <source>
        <dbReference type="ARBA" id="ARBA00022500"/>
    </source>
</evidence>
<evidence type="ECO:0000256" key="3">
    <source>
        <dbReference type="ARBA" id="ARBA00022481"/>
    </source>
</evidence>
<dbReference type="InterPro" id="IPR029151">
    <property type="entry name" value="Sensor-like_sf"/>
</dbReference>
<dbReference type="AlphaFoldDB" id="A0A1G8MVQ3"/>
<dbReference type="Gene3D" id="1.10.287.950">
    <property type="entry name" value="Methyl-accepting chemotaxis protein"/>
    <property type="match status" value="1"/>
</dbReference>
<proteinExistence type="inferred from homology"/>
<protein>
    <submittedName>
        <fullName evidence="15">Methyl-accepting chemotaxis protein</fullName>
    </submittedName>
</protein>
<evidence type="ECO:0000256" key="6">
    <source>
        <dbReference type="ARBA" id="ARBA00022989"/>
    </source>
</evidence>
<dbReference type="Pfam" id="PF00672">
    <property type="entry name" value="HAMP"/>
    <property type="match status" value="1"/>
</dbReference>
<feature type="signal peptide" evidence="12">
    <location>
        <begin position="1"/>
        <end position="21"/>
    </location>
</feature>
<dbReference type="CDD" id="cd12912">
    <property type="entry name" value="PDC2_MCP_like"/>
    <property type="match status" value="1"/>
</dbReference>
<dbReference type="CDD" id="cd06225">
    <property type="entry name" value="HAMP"/>
    <property type="match status" value="1"/>
</dbReference>
<accession>A0A1G8MVQ3</accession>
<evidence type="ECO:0000256" key="12">
    <source>
        <dbReference type="SAM" id="SignalP"/>
    </source>
</evidence>
<dbReference type="InterPro" id="IPR004089">
    <property type="entry name" value="MCPsignal_dom"/>
</dbReference>
<dbReference type="Gene3D" id="3.30.450.20">
    <property type="entry name" value="PAS domain"/>
    <property type="match status" value="2"/>
</dbReference>
<evidence type="ECO:0000256" key="8">
    <source>
        <dbReference type="ARBA" id="ARBA00023224"/>
    </source>
</evidence>
<dbReference type="GO" id="GO:0007165">
    <property type="term" value="P:signal transduction"/>
    <property type="evidence" value="ECO:0007669"/>
    <property type="project" value="UniProtKB-KW"/>
</dbReference>